<dbReference type="PANTHER" id="PTHR42701:SF1">
    <property type="entry name" value="IMIDAZOLE GLYCEROL PHOSPHATE SYNTHASE SUBUNIT HISH"/>
    <property type="match status" value="1"/>
</dbReference>
<keyword evidence="5 10" id="KW-0315">Glutamine amidotransferase</keyword>
<keyword evidence="10" id="KW-0963">Cytoplasm</keyword>
<dbReference type="Gene3D" id="3.40.50.880">
    <property type="match status" value="1"/>
</dbReference>
<sequence>MIFILDYGASNLRSVKKALDYLGIAARVAHQPSEITSASKILLPGVGAFGKGMEALCRSGFAEAIAEHVDKGRDLLGICLGMQLLLTQSEEMGRHDGLNLLEGYVRQFDKTKDKVPQIGWNSLDYIRRDSVLFRGIDEGTYFYFVHSYYCDVVSAESIAAKAFYAGVAFAAGIEKNNIFAVQFHPEKSGSWGLKVLQNFAQH</sequence>
<dbReference type="AlphaFoldDB" id="A0A395M0B3"/>
<evidence type="ECO:0000256" key="10">
    <source>
        <dbReference type="HAMAP-Rule" id="MF_00278"/>
    </source>
</evidence>
<dbReference type="UniPathway" id="UPA00031">
    <property type="reaction ID" value="UER00010"/>
</dbReference>
<dbReference type="PIRSF" id="PIRSF000495">
    <property type="entry name" value="Amidotransf_hisH"/>
    <property type="match status" value="1"/>
</dbReference>
<evidence type="ECO:0000313" key="13">
    <source>
        <dbReference type="EMBL" id="RFM24215.1"/>
    </source>
</evidence>
<dbReference type="EC" id="3.5.1.2" evidence="10"/>
<comment type="catalytic activity">
    <reaction evidence="8 10">
        <text>5-[(5-phospho-1-deoxy-D-ribulos-1-ylimino)methylamino]-1-(5-phospho-beta-D-ribosyl)imidazole-4-carboxamide + L-glutamine = D-erythro-1-(imidazol-4-yl)glycerol 3-phosphate + 5-amino-1-(5-phospho-beta-D-ribosyl)imidazole-4-carboxamide + L-glutamate + H(+)</text>
        <dbReference type="Rhea" id="RHEA:24793"/>
        <dbReference type="ChEBI" id="CHEBI:15378"/>
        <dbReference type="ChEBI" id="CHEBI:29985"/>
        <dbReference type="ChEBI" id="CHEBI:58278"/>
        <dbReference type="ChEBI" id="CHEBI:58359"/>
        <dbReference type="ChEBI" id="CHEBI:58475"/>
        <dbReference type="ChEBI" id="CHEBI:58525"/>
        <dbReference type="EC" id="4.3.2.10"/>
    </reaction>
</comment>
<dbReference type="CDD" id="cd01748">
    <property type="entry name" value="GATase1_IGP_Synthase"/>
    <property type="match status" value="1"/>
</dbReference>
<protein>
    <recommendedName>
        <fullName evidence="10">Imidazole glycerol phosphate synthase subunit HisH</fullName>
        <ecNumber evidence="10">4.3.2.10</ecNumber>
    </recommendedName>
    <alternativeName>
        <fullName evidence="10">IGP synthase glutaminase subunit</fullName>
        <ecNumber evidence="10">3.5.1.2</ecNumber>
    </alternativeName>
    <alternativeName>
        <fullName evidence="10">IGP synthase subunit HisH</fullName>
    </alternativeName>
    <alternativeName>
        <fullName evidence="10">ImGP synthase subunit HisH</fullName>
        <shortName evidence="10">IGPS subunit HisH</shortName>
    </alternativeName>
</protein>
<organism evidence="13 14">
    <name type="scientific">Candidatus Thermochlorobacter aerophilus</name>
    <dbReference type="NCBI Taxonomy" id="1868324"/>
    <lineage>
        <taxon>Bacteria</taxon>
        <taxon>Pseudomonadati</taxon>
        <taxon>Chlorobiota</taxon>
        <taxon>Chlorobiia</taxon>
        <taxon>Chlorobiales</taxon>
        <taxon>Candidatus Thermochlorobacteriaceae</taxon>
        <taxon>Candidatus Thermochlorobacter</taxon>
    </lineage>
</organism>
<feature type="domain" description="Glutamine amidotransferase" evidence="12">
    <location>
        <begin position="4"/>
        <end position="199"/>
    </location>
</feature>
<reference evidence="13 14" key="1">
    <citation type="journal article" date="2011" name="ISME J.">
        <title>Community ecology of hot spring cyanobacterial mats: predominant populations and their functional potential.</title>
        <authorList>
            <person name="Klatt C.G."/>
            <person name="Wood J.M."/>
            <person name="Rusch D.B."/>
            <person name="Bateson M.M."/>
            <person name="Hamamura N."/>
            <person name="Heidelberg J.F."/>
            <person name="Grossman A.R."/>
            <person name="Bhaya D."/>
            <person name="Cohan F.M."/>
            <person name="Kuhl M."/>
            <person name="Bryant D.A."/>
            <person name="Ward D.M."/>
        </authorList>
    </citation>
    <scope>NUCLEOTIDE SEQUENCE [LARGE SCALE GENOMIC DNA]</scope>
    <source>
        <strain evidence="13">OS</strain>
    </source>
</reference>
<keyword evidence="7 10" id="KW-0456">Lyase</keyword>
<evidence type="ECO:0000256" key="7">
    <source>
        <dbReference type="ARBA" id="ARBA00023239"/>
    </source>
</evidence>
<dbReference type="InterPro" id="IPR017926">
    <property type="entry name" value="GATASE"/>
</dbReference>
<comment type="pathway">
    <text evidence="1 10">Amino-acid biosynthesis; L-histidine biosynthesis; L-histidine from 5-phospho-alpha-D-ribose 1-diphosphate: step 5/9.</text>
</comment>
<dbReference type="GO" id="GO:0004359">
    <property type="term" value="F:glutaminase activity"/>
    <property type="evidence" value="ECO:0007669"/>
    <property type="project" value="UniProtKB-EC"/>
</dbReference>
<dbReference type="GO" id="GO:0000107">
    <property type="term" value="F:imidazoleglycerol-phosphate synthase activity"/>
    <property type="evidence" value="ECO:0007669"/>
    <property type="project" value="UniProtKB-UniRule"/>
</dbReference>
<evidence type="ECO:0000256" key="8">
    <source>
        <dbReference type="ARBA" id="ARBA00047838"/>
    </source>
</evidence>
<dbReference type="EC" id="4.3.2.10" evidence="10"/>
<name>A0A395M0B3_9BACT</name>
<keyword evidence="4 10" id="KW-0378">Hydrolase</keyword>
<evidence type="ECO:0000259" key="12">
    <source>
        <dbReference type="Pfam" id="PF00117"/>
    </source>
</evidence>
<comment type="function">
    <text evidence="10">IGPS catalyzes the conversion of PRFAR and glutamine to IGP, AICAR and glutamate. The HisH subunit catalyzes the hydrolysis of glutamine to glutamate and ammonia as part of the synthesis of IGP and AICAR. The resulting ammonia molecule is channeled to the active site of HisF.</text>
</comment>
<dbReference type="InterPro" id="IPR010139">
    <property type="entry name" value="Imidazole-glycPsynth_HisH"/>
</dbReference>
<gene>
    <name evidence="10 13" type="primary">hisH</name>
    <name evidence="13" type="ORF">D0433_07030</name>
</gene>
<evidence type="ECO:0000256" key="2">
    <source>
        <dbReference type="ARBA" id="ARBA00011152"/>
    </source>
</evidence>
<dbReference type="NCBIfam" id="TIGR01855">
    <property type="entry name" value="IMP_synth_hisH"/>
    <property type="match status" value="1"/>
</dbReference>
<dbReference type="SUPFAM" id="SSF52317">
    <property type="entry name" value="Class I glutamine amidotransferase-like"/>
    <property type="match status" value="1"/>
</dbReference>
<evidence type="ECO:0000256" key="5">
    <source>
        <dbReference type="ARBA" id="ARBA00022962"/>
    </source>
</evidence>
<evidence type="ECO:0000256" key="6">
    <source>
        <dbReference type="ARBA" id="ARBA00023102"/>
    </source>
</evidence>
<accession>A0A395M0B3</accession>
<comment type="caution">
    <text evidence="13">The sequence shown here is derived from an EMBL/GenBank/DDBJ whole genome shotgun (WGS) entry which is preliminary data.</text>
</comment>
<proteinExistence type="inferred from homology"/>
<dbReference type="Pfam" id="PF00117">
    <property type="entry name" value="GATase"/>
    <property type="match status" value="1"/>
</dbReference>
<feature type="active site" evidence="10 11">
    <location>
        <position position="184"/>
    </location>
</feature>
<dbReference type="PROSITE" id="PS51273">
    <property type="entry name" value="GATASE_TYPE_1"/>
    <property type="match status" value="1"/>
</dbReference>
<dbReference type="GO" id="GO:0000105">
    <property type="term" value="P:L-histidine biosynthetic process"/>
    <property type="evidence" value="ECO:0007669"/>
    <property type="project" value="UniProtKB-UniRule"/>
</dbReference>
<dbReference type="InterPro" id="IPR029062">
    <property type="entry name" value="Class_I_gatase-like"/>
</dbReference>
<evidence type="ECO:0000256" key="11">
    <source>
        <dbReference type="PIRSR" id="PIRSR000495-1"/>
    </source>
</evidence>
<dbReference type="GO" id="GO:0016829">
    <property type="term" value="F:lyase activity"/>
    <property type="evidence" value="ECO:0007669"/>
    <property type="project" value="UniProtKB-KW"/>
</dbReference>
<evidence type="ECO:0000256" key="1">
    <source>
        <dbReference type="ARBA" id="ARBA00005091"/>
    </source>
</evidence>
<feature type="active site" description="Nucleophile" evidence="10 11">
    <location>
        <position position="79"/>
    </location>
</feature>
<evidence type="ECO:0000256" key="4">
    <source>
        <dbReference type="ARBA" id="ARBA00022801"/>
    </source>
</evidence>
<dbReference type="PANTHER" id="PTHR42701">
    <property type="entry name" value="IMIDAZOLE GLYCEROL PHOSPHATE SYNTHASE SUBUNIT HISH"/>
    <property type="match status" value="1"/>
</dbReference>
<keyword evidence="3 10" id="KW-0028">Amino-acid biosynthesis</keyword>
<evidence type="ECO:0000256" key="9">
    <source>
        <dbReference type="ARBA" id="ARBA00049534"/>
    </source>
</evidence>
<dbReference type="HAMAP" id="MF_00278">
    <property type="entry name" value="HisH"/>
    <property type="match status" value="1"/>
</dbReference>
<feature type="active site" evidence="10 11">
    <location>
        <position position="186"/>
    </location>
</feature>
<comment type="catalytic activity">
    <reaction evidence="9 10">
        <text>L-glutamine + H2O = L-glutamate + NH4(+)</text>
        <dbReference type="Rhea" id="RHEA:15889"/>
        <dbReference type="ChEBI" id="CHEBI:15377"/>
        <dbReference type="ChEBI" id="CHEBI:28938"/>
        <dbReference type="ChEBI" id="CHEBI:29985"/>
        <dbReference type="ChEBI" id="CHEBI:58359"/>
        <dbReference type="EC" id="3.5.1.2"/>
    </reaction>
</comment>
<dbReference type="GO" id="GO:0005737">
    <property type="term" value="C:cytoplasm"/>
    <property type="evidence" value="ECO:0007669"/>
    <property type="project" value="UniProtKB-SubCell"/>
</dbReference>
<comment type="subcellular location">
    <subcellularLocation>
        <location evidence="10">Cytoplasm</location>
    </subcellularLocation>
</comment>
<evidence type="ECO:0000256" key="3">
    <source>
        <dbReference type="ARBA" id="ARBA00022605"/>
    </source>
</evidence>
<dbReference type="EMBL" id="PHFL01000045">
    <property type="protein sequence ID" value="RFM24215.1"/>
    <property type="molecule type" value="Genomic_DNA"/>
</dbReference>
<keyword evidence="6 10" id="KW-0368">Histidine biosynthesis</keyword>
<dbReference type="Proteomes" id="UP000266389">
    <property type="component" value="Unassembled WGS sequence"/>
</dbReference>
<comment type="subunit">
    <text evidence="2 10">Heterodimer of HisH and HisF.</text>
</comment>
<evidence type="ECO:0000313" key="14">
    <source>
        <dbReference type="Proteomes" id="UP000266389"/>
    </source>
</evidence>